<evidence type="ECO:0000313" key="14">
    <source>
        <dbReference type="Proteomes" id="UP000184251"/>
    </source>
</evidence>
<dbReference type="Gene3D" id="3.40.50.300">
    <property type="entry name" value="P-loop containing nucleotide triphosphate hydrolases"/>
    <property type="match status" value="1"/>
</dbReference>
<organism evidence="13 14">
    <name type="scientific">Alkalibacter saccharofermentans DSM 14828</name>
    <dbReference type="NCBI Taxonomy" id="1120975"/>
    <lineage>
        <taxon>Bacteria</taxon>
        <taxon>Bacillati</taxon>
        <taxon>Bacillota</taxon>
        <taxon>Clostridia</taxon>
        <taxon>Eubacteriales</taxon>
        <taxon>Eubacteriaceae</taxon>
        <taxon>Alkalibacter</taxon>
    </lineage>
</organism>
<dbReference type="EMBL" id="FQTU01000001">
    <property type="protein sequence ID" value="SHE29673.1"/>
    <property type="molecule type" value="Genomic_DNA"/>
</dbReference>
<dbReference type="Pfam" id="PF00664">
    <property type="entry name" value="ABC_membrane"/>
    <property type="match status" value="1"/>
</dbReference>
<keyword evidence="2" id="KW-0813">Transport</keyword>
<keyword evidence="3" id="KW-1003">Cell membrane</keyword>
<dbReference type="CDD" id="cd03254">
    <property type="entry name" value="ABCC_Glucan_exporter_like"/>
    <property type="match status" value="1"/>
</dbReference>
<dbReference type="InterPro" id="IPR027417">
    <property type="entry name" value="P-loop_NTPase"/>
</dbReference>
<evidence type="ECO:0000256" key="5">
    <source>
        <dbReference type="ARBA" id="ARBA00022741"/>
    </source>
</evidence>
<dbReference type="InterPro" id="IPR036640">
    <property type="entry name" value="ABC1_TM_sf"/>
</dbReference>
<dbReference type="Proteomes" id="UP000184251">
    <property type="component" value="Unassembled WGS sequence"/>
</dbReference>
<comment type="subcellular location">
    <subcellularLocation>
        <location evidence="1">Cell membrane</location>
        <topology evidence="1">Multi-pass membrane protein</topology>
    </subcellularLocation>
</comment>
<evidence type="ECO:0000259" key="11">
    <source>
        <dbReference type="PROSITE" id="PS50893"/>
    </source>
</evidence>
<evidence type="ECO:0000256" key="2">
    <source>
        <dbReference type="ARBA" id="ARBA00022448"/>
    </source>
</evidence>
<dbReference type="AlphaFoldDB" id="A0A1M4SBQ8"/>
<evidence type="ECO:0000313" key="13">
    <source>
        <dbReference type="EMBL" id="SHE29673.1"/>
    </source>
</evidence>
<evidence type="ECO:0000256" key="10">
    <source>
        <dbReference type="SAM" id="Phobius"/>
    </source>
</evidence>
<evidence type="ECO:0000256" key="7">
    <source>
        <dbReference type="ARBA" id="ARBA00022989"/>
    </source>
</evidence>
<keyword evidence="5" id="KW-0547">Nucleotide-binding</keyword>
<feature type="domain" description="ABC transmembrane type-1" evidence="12">
    <location>
        <begin position="60"/>
        <end position="348"/>
    </location>
</feature>
<dbReference type="PANTHER" id="PTHR43394">
    <property type="entry name" value="ATP-DEPENDENT PERMEASE MDL1, MITOCHONDRIAL"/>
    <property type="match status" value="1"/>
</dbReference>
<dbReference type="Gene3D" id="1.20.1560.10">
    <property type="entry name" value="ABC transporter type 1, transmembrane domain"/>
    <property type="match status" value="1"/>
</dbReference>
<feature type="transmembrane region" description="Helical" evidence="10">
    <location>
        <begin position="191"/>
        <end position="219"/>
    </location>
</feature>
<feature type="transmembrane region" description="Helical" evidence="10">
    <location>
        <begin position="57"/>
        <end position="81"/>
    </location>
</feature>
<dbReference type="CDD" id="cd18547">
    <property type="entry name" value="ABC_6TM_Tm288_like"/>
    <property type="match status" value="1"/>
</dbReference>
<dbReference type="PROSITE" id="PS00211">
    <property type="entry name" value="ABC_TRANSPORTER_1"/>
    <property type="match status" value="1"/>
</dbReference>
<sequence>MSENQFKSRSHQDHKPGGNPLRPGGGPMRAMQMPVEKPKDFKGTFRRLLLYLKPYKIHLVTVFFLALASTTFNIGAPRVMALAVNKLQEGFVSSLGIDFDYIAKILVILTAMYVLSSLFNLSMGLVMSGVSQKTVRDLRREVDLKFSKLPLSYYDKHPHGDMLSRVTNDVDTIANTLQQSLTQMITSTVSIIGYIVMMLTISPVLTLIVIATLPFYVIVTANVAKRAQKYFAAQQKELGDLSAHVEEMFSGHKIVKAYNMESDSIKKFKEVNERLYNQGWKAQFVSGIMFPLMNIISNVGYVFISVIGGIWITGDILKIGDILAFIQYSRSFTMPIVQTSNIANILQSTIACAERVFQVLDETEEVSDNKEDDFNDKLEGSVEFKKVNFSYTPEVPLINDMNLKVERGHTVAIVGPTGAGKTTLVNLLMRFYEIDSGAITLGGVDIRNLSRSRLRRHFGMVLQDTWLFNGTIRDNILYGREKATEDEMISAATAARADHFIRTLQDGYDTVLNEEASNLSQGQKQLITIARALLADPQILILDEATSSVDTRTELLIQEAMGTLMKNRTNFVIAHRLSTIKNAETILVMDKGSIIEMGNHYELMEENGFYADLYKSQFAGYEI</sequence>
<reference evidence="13 14" key="1">
    <citation type="submission" date="2016-11" db="EMBL/GenBank/DDBJ databases">
        <authorList>
            <person name="Jaros S."/>
            <person name="Januszkiewicz K."/>
            <person name="Wedrychowicz H."/>
        </authorList>
    </citation>
    <scope>NUCLEOTIDE SEQUENCE [LARGE SCALE GENOMIC DNA]</scope>
    <source>
        <strain evidence="13 14">DSM 14828</strain>
    </source>
</reference>
<dbReference type="RefSeq" id="WP_073269196.1">
    <property type="nucleotide sequence ID" value="NZ_FQTU01000001.1"/>
</dbReference>
<feature type="region of interest" description="Disordered" evidence="9">
    <location>
        <begin position="1"/>
        <end position="29"/>
    </location>
</feature>
<dbReference type="FunFam" id="1.20.1560.10:FF:000011">
    <property type="entry name" value="Multidrug ABC transporter ATP-binding protein"/>
    <property type="match status" value="1"/>
</dbReference>
<evidence type="ECO:0000256" key="3">
    <source>
        <dbReference type="ARBA" id="ARBA00022475"/>
    </source>
</evidence>
<evidence type="ECO:0000259" key="12">
    <source>
        <dbReference type="PROSITE" id="PS50929"/>
    </source>
</evidence>
<dbReference type="GO" id="GO:0005524">
    <property type="term" value="F:ATP binding"/>
    <property type="evidence" value="ECO:0007669"/>
    <property type="project" value="UniProtKB-KW"/>
</dbReference>
<evidence type="ECO:0000256" key="9">
    <source>
        <dbReference type="SAM" id="MobiDB-lite"/>
    </source>
</evidence>
<dbReference type="GO" id="GO:0015421">
    <property type="term" value="F:ABC-type oligopeptide transporter activity"/>
    <property type="evidence" value="ECO:0007669"/>
    <property type="project" value="TreeGrafter"/>
</dbReference>
<dbReference type="InterPro" id="IPR039421">
    <property type="entry name" value="Type_1_exporter"/>
</dbReference>
<keyword evidence="7 10" id="KW-1133">Transmembrane helix</keyword>
<keyword evidence="6 13" id="KW-0067">ATP-binding</keyword>
<dbReference type="STRING" id="1120975.SAMN02746064_00200"/>
<dbReference type="OrthoDB" id="9762778at2"/>
<feature type="domain" description="ABC transporter" evidence="11">
    <location>
        <begin position="382"/>
        <end position="616"/>
    </location>
</feature>
<dbReference type="PROSITE" id="PS50929">
    <property type="entry name" value="ABC_TM1F"/>
    <property type="match status" value="1"/>
</dbReference>
<keyword evidence="4 10" id="KW-0812">Transmembrane</keyword>
<evidence type="ECO:0000256" key="4">
    <source>
        <dbReference type="ARBA" id="ARBA00022692"/>
    </source>
</evidence>
<accession>A0A1M4SBQ8</accession>
<dbReference type="SUPFAM" id="SSF52540">
    <property type="entry name" value="P-loop containing nucleoside triphosphate hydrolases"/>
    <property type="match status" value="1"/>
</dbReference>
<keyword evidence="14" id="KW-1185">Reference proteome</keyword>
<gene>
    <name evidence="13" type="ORF">SAMN02746064_00200</name>
</gene>
<dbReference type="GO" id="GO:0016887">
    <property type="term" value="F:ATP hydrolysis activity"/>
    <property type="evidence" value="ECO:0007669"/>
    <property type="project" value="InterPro"/>
</dbReference>
<dbReference type="SMART" id="SM00382">
    <property type="entry name" value="AAA"/>
    <property type="match status" value="1"/>
</dbReference>
<feature type="transmembrane region" description="Helical" evidence="10">
    <location>
        <begin position="101"/>
        <end position="130"/>
    </location>
</feature>
<protein>
    <submittedName>
        <fullName evidence="13">ATP-binding cassette, subfamily B</fullName>
    </submittedName>
</protein>
<keyword evidence="8 10" id="KW-0472">Membrane</keyword>
<dbReference type="PROSITE" id="PS50893">
    <property type="entry name" value="ABC_TRANSPORTER_2"/>
    <property type="match status" value="1"/>
</dbReference>
<evidence type="ECO:0000256" key="1">
    <source>
        <dbReference type="ARBA" id="ARBA00004651"/>
    </source>
</evidence>
<dbReference type="SUPFAM" id="SSF90123">
    <property type="entry name" value="ABC transporter transmembrane region"/>
    <property type="match status" value="1"/>
</dbReference>
<dbReference type="PANTHER" id="PTHR43394:SF1">
    <property type="entry name" value="ATP-BINDING CASSETTE SUB-FAMILY B MEMBER 10, MITOCHONDRIAL"/>
    <property type="match status" value="1"/>
</dbReference>
<dbReference type="InterPro" id="IPR003439">
    <property type="entry name" value="ABC_transporter-like_ATP-bd"/>
</dbReference>
<dbReference type="GO" id="GO:0005886">
    <property type="term" value="C:plasma membrane"/>
    <property type="evidence" value="ECO:0007669"/>
    <property type="project" value="UniProtKB-SubCell"/>
</dbReference>
<dbReference type="InterPro" id="IPR017871">
    <property type="entry name" value="ABC_transporter-like_CS"/>
</dbReference>
<proteinExistence type="predicted"/>
<dbReference type="FunFam" id="3.40.50.300:FF:000287">
    <property type="entry name" value="Multidrug ABC transporter ATP-binding protein"/>
    <property type="match status" value="1"/>
</dbReference>
<name>A0A1M4SBQ8_9FIRM</name>
<evidence type="ECO:0000256" key="6">
    <source>
        <dbReference type="ARBA" id="ARBA00022840"/>
    </source>
</evidence>
<dbReference type="Pfam" id="PF00005">
    <property type="entry name" value="ABC_tran"/>
    <property type="match status" value="1"/>
</dbReference>
<dbReference type="InterPro" id="IPR003593">
    <property type="entry name" value="AAA+_ATPase"/>
</dbReference>
<evidence type="ECO:0000256" key="8">
    <source>
        <dbReference type="ARBA" id="ARBA00023136"/>
    </source>
</evidence>
<dbReference type="InterPro" id="IPR011527">
    <property type="entry name" value="ABC1_TM_dom"/>
</dbReference>